<dbReference type="EMBL" id="QGKW02000717">
    <property type="protein sequence ID" value="KAF2598992.1"/>
    <property type="molecule type" value="Genomic_DNA"/>
</dbReference>
<accession>A0A8S9QP01</accession>
<feature type="region of interest" description="Disordered" evidence="1">
    <location>
        <begin position="1"/>
        <end position="53"/>
    </location>
</feature>
<reference evidence="3" key="1">
    <citation type="submission" date="2019-12" db="EMBL/GenBank/DDBJ databases">
        <title>Genome sequencing and annotation of Brassica cretica.</title>
        <authorList>
            <person name="Studholme D.J."/>
            <person name="Sarris P."/>
        </authorList>
    </citation>
    <scope>NUCLEOTIDE SEQUENCE</scope>
    <source>
        <strain evidence="3">PFS-109/04</strain>
        <tissue evidence="3">Leaf</tissue>
    </source>
</reference>
<sequence>MKSPSAIGEMNEESKGSAAVLDDEGGTTTREDPSNKLWKFPSGNSLFKIDSMD</sequence>
<dbReference type="AlphaFoldDB" id="A0A8S9QP01"/>
<dbReference type="EMBL" id="QGKX02001290">
    <property type="protein sequence ID" value="KAF3541572.1"/>
    <property type="molecule type" value="Genomic_DNA"/>
</dbReference>
<evidence type="ECO:0000313" key="3">
    <source>
        <dbReference type="EMBL" id="KAF3541572.1"/>
    </source>
</evidence>
<evidence type="ECO:0000256" key="1">
    <source>
        <dbReference type="SAM" id="MobiDB-lite"/>
    </source>
</evidence>
<organism evidence="3 4">
    <name type="scientific">Brassica cretica</name>
    <name type="common">Mustard</name>
    <dbReference type="NCBI Taxonomy" id="69181"/>
    <lineage>
        <taxon>Eukaryota</taxon>
        <taxon>Viridiplantae</taxon>
        <taxon>Streptophyta</taxon>
        <taxon>Embryophyta</taxon>
        <taxon>Tracheophyta</taxon>
        <taxon>Spermatophyta</taxon>
        <taxon>Magnoliopsida</taxon>
        <taxon>eudicotyledons</taxon>
        <taxon>Gunneridae</taxon>
        <taxon>Pentapetalae</taxon>
        <taxon>rosids</taxon>
        <taxon>malvids</taxon>
        <taxon>Brassicales</taxon>
        <taxon>Brassicaceae</taxon>
        <taxon>Brassiceae</taxon>
        <taxon>Brassica</taxon>
    </lineage>
</organism>
<gene>
    <name evidence="2" type="ORF">F2Q68_00012173</name>
    <name evidence="3" type="ORF">F2Q69_00024918</name>
</gene>
<reference evidence="2" key="2">
    <citation type="submission" date="2019-12" db="EMBL/GenBank/DDBJ databases">
        <title>Genome sequencing and annotation of Brassica cretica.</title>
        <authorList>
            <person name="Studholme D.J."/>
            <person name="Sarris P.F."/>
        </authorList>
    </citation>
    <scope>NUCLEOTIDE SEQUENCE</scope>
    <source>
        <strain evidence="2">PFS-001/15</strain>
        <tissue evidence="2">Leaf</tissue>
    </source>
</reference>
<evidence type="ECO:0000313" key="4">
    <source>
        <dbReference type="Proteomes" id="UP000712600"/>
    </source>
</evidence>
<evidence type="ECO:0000313" key="2">
    <source>
        <dbReference type="EMBL" id="KAF2598992.1"/>
    </source>
</evidence>
<dbReference type="Proteomes" id="UP000712281">
    <property type="component" value="Unassembled WGS sequence"/>
</dbReference>
<name>A0A8S9QP01_BRACR</name>
<proteinExistence type="predicted"/>
<comment type="caution">
    <text evidence="3">The sequence shown here is derived from an EMBL/GenBank/DDBJ whole genome shotgun (WGS) entry which is preliminary data.</text>
</comment>
<protein>
    <submittedName>
        <fullName evidence="3">Uncharacterized protein</fullName>
    </submittedName>
</protein>
<dbReference type="Proteomes" id="UP000712600">
    <property type="component" value="Unassembled WGS sequence"/>
</dbReference>